<feature type="chain" id="PRO_5027094690" description="Peptidoglycan-recognition protein" evidence="8">
    <location>
        <begin position="19"/>
        <end position="188"/>
    </location>
</feature>
<accession>A0A6I9WSE7</accession>
<dbReference type="PANTHER" id="PTHR11022">
    <property type="entry name" value="PEPTIDOGLYCAN RECOGNITION PROTEIN"/>
    <property type="match status" value="1"/>
</dbReference>
<sequence>MTSKICFVFLLAISVSFAKVKCPNIINRNQWTNVPAGDVNYLIVPIPYVIIHHTVTPECDSRQKCSTRVDNIRSYHMDHNGWDDIGYSFLIGGDGNVYEGCGWTREGAHTYGYNKKSIGIAFIGNFENADASQKMLDTAHELIKCGKSQRILRDNVRVLGAKQVRQTLSPGNQLYMQIQNWPEWSNQP</sequence>
<dbReference type="InterPro" id="IPR002502">
    <property type="entry name" value="Amidase_domain"/>
</dbReference>
<evidence type="ECO:0000256" key="8">
    <source>
        <dbReference type="SAM" id="SignalP"/>
    </source>
</evidence>
<keyword evidence="3 8" id="KW-0732">Signal</keyword>
<feature type="disulfide bond" evidence="7">
    <location>
        <begin position="22"/>
        <end position="145"/>
    </location>
</feature>
<evidence type="ECO:0000256" key="5">
    <source>
        <dbReference type="ARBA" id="ARBA00023157"/>
    </source>
</evidence>
<dbReference type="InterPro" id="IPR036505">
    <property type="entry name" value="Amidase/PGRP_sf"/>
</dbReference>
<dbReference type="FunFam" id="3.40.80.10:FF:000001">
    <property type="entry name" value="Peptidoglycan recognition protein 1"/>
    <property type="match status" value="1"/>
</dbReference>
<dbReference type="GO" id="GO:0045087">
    <property type="term" value="P:innate immune response"/>
    <property type="evidence" value="ECO:0007669"/>
    <property type="project" value="UniProtKB-KW"/>
</dbReference>
<evidence type="ECO:0000259" key="10">
    <source>
        <dbReference type="SMART" id="SM00701"/>
    </source>
</evidence>
<dbReference type="InterPro" id="IPR015510">
    <property type="entry name" value="PGRP"/>
</dbReference>
<evidence type="ECO:0000259" key="9">
    <source>
        <dbReference type="SMART" id="SM00644"/>
    </source>
</evidence>
<dbReference type="KEGG" id="pbar:105425662"/>
<reference evidence="12" key="1">
    <citation type="submission" date="2025-08" db="UniProtKB">
        <authorList>
            <consortium name="RefSeq"/>
        </authorList>
    </citation>
    <scope>IDENTIFICATION</scope>
</reference>
<organism evidence="11 12">
    <name type="scientific">Pogonomyrmex barbatus</name>
    <name type="common">red harvester ant</name>
    <dbReference type="NCBI Taxonomy" id="144034"/>
    <lineage>
        <taxon>Eukaryota</taxon>
        <taxon>Metazoa</taxon>
        <taxon>Ecdysozoa</taxon>
        <taxon>Arthropoda</taxon>
        <taxon>Hexapoda</taxon>
        <taxon>Insecta</taxon>
        <taxon>Pterygota</taxon>
        <taxon>Neoptera</taxon>
        <taxon>Endopterygota</taxon>
        <taxon>Hymenoptera</taxon>
        <taxon>Apocrita</taxon>
        <taxon>Aculeata</taxon>
        <taxon>Formicoidea</taxon>
        <taxon>Formicidae</taxon>
        <taxon>Myrmicinae</taxon>
        <taxon>Pogonomyrmex</taxon>
    </lineage>
</organism>
<evidence type="ECO:0000256" key="7">
    <source>
        <dbReference type="PIRSR" id="PIRSR037945-1"/>
    </source>
</evidence>
<protein>
    <recommendedName>
        <fullName evidence="6">Peptidoglycan-recognition protein</fullName>
    </recommendedName>
</protein>
<dbReference type="GO" id="GO:0009253">
    <property type="term" value="P:peptidoglycan catabolic process"/>
    <property type="evidence" value="ECO:0007669"/>
    <property type="project" value="InterPro"/>
</dbReference>
<gene>
    <name evidence="12" type="primary">LOC105425662</name>
</gene>
<feature type="disulfide bond" evidence="7">
    <location>
        <begin position="59"/>
        <end position="65"/>
    </location>
</feature>
<feature type="domain" description="N-acetylmuramoyl-L-alanine amidase" evidence="9">
    <location>
        <begin position="34"/>
        <end position="171"/>
    </location>
</feature>
<keyword evidence="4 6" id="KW-0391">Immunity</keyword>
<proteinExistence type="inferred from homology"/>
<dbReference type="GO" id="GO:0008270">
    <property type="term" value="F:zinc ion binding"/>
    <property type="evidence" value="ECO:0007669"/>
    <property type="project" value="InterPro"/>
</dbReference>
<evidence type="ECO:0000313" key="11">
    <source>
        <dbReference type="Proteomes" id="UP000504615"/>
    </source>
</evidence>
<keyword evidence="5 7" id="KW-1015">Disulfide bond</keyword>
<dbReference type="SMART" id="SM00644">
    <property type="entry name" value="Ami_2"/>
    <property type="match status" value="1"/>
</dbReference>
<dbReference type="RefSeq" id="XP_011634827.1">
    <property type="nucleotide sequence ID" value="XM_011636525.2"/>
</dbReference>
<dbReference type="CDD" id="cd06583">
    <property type="entry name" value="PGRP"/>
    <property type="match status" value="1"/>
</dbReference>
<feature type="domain" description="Peptidoglycan recognition protein family" evidence="10">
    <location>
        <begin position="23"/>
        <end position="165"/>
    </location>
</feature>
<evidence type="ECO:0000313" key="12">
    <source>
        <dbReference type="RefSeq" id="XP_011634827.1"/>
    </source>
</evidence>
<keyword evidence="2 6" id="KW-0399">Innate immunity</keyword>
<dbReference type="OrthoDB" id="10001926at2759"/>
<dbReference type="GO" id="GO:0008745">
    <property type="term" value="F:N-acetylmuramoyl-L-alanine amidase activity"/>
    <property type="evidence" value="ECO:0007669"/>
    <property type="project" value="InterPro"/>
</dbReference>
<dbReference type="GeneID" id="105425662"/>
<evidence type="ECO:0000256" key="3">
    <source>
        <dbReference type="ARBA" id="ARBA00022729"/>
    </source>
</evidence>
<dbReference type="PANTHER" id="PTHR11022:SF41">
    <property type="entry name" value="PEPTIDOGLYCAN-RECOGNITION PROTEIN LC-RELATED"/>
    <property type="match status" value="1"/>
</dbReference>
<feature type="signal peptide" evidence="8">
    <location>
        <begin position="1"/>
        <end position="18"/>
    </location>
</feature>
<dbReference type="Proteomes" id="UP000504615">
    <property type="component" value="Unplaced"/>
</dbReference>
<dbReference type="GO" id="GO:0042834">
    <property type="term" value="F:peptidoglycan binding"/>
    <property type="evidence" value="ECO:0007669"/>
    <property type="project" value="InterPro"/>
</dbReference>
<dbReference type="AlphaFoldDB" id="A0A6I9WSE7"/>
<dbReference type="InterPro" id="IPR006619">
    <property type="entry name" value="PGRP_domain_met/bac"/>
</dbReference>
<dbReference type="SMART" id="SM00701">
    <property type="entry name" value="PGRP"/>
    <property type="match status" value="1"/>
</dbReference>
<evidence type="ECO:0000256" key="4">
    <source>
        <dbReference type="ARBA" id="ARBA00022859"/>
    </source>
</evidence>
<evidence type="ECO:0000256" key="6">
    <source>
        <dbReference type="PIRNR" id="PIRNR037945"/>
    </source>
</evidence>
<keyword evidence="11" id="KW-1185">Reference proteome</keyword>
<dbReference type="SUPFAM" id="SSF55846">
    <property type="entry name" value="N-acetylmuramoyl-L-alanine amidase-like"/>
    <property type="match status" value="1"/>
</dbReference>
<dbReference type="PIRSF" id="PIRSF037945">
    <property type="entry name" value="PGRPs"/>
    <property type="match status" value="1"/>
</dbReference>
<dbReference type="InterPro" id="IPR017331">
    <property type="entry name" value="Peptidoglycan_recognition"/>
</dbReference>
<dbReference type="Gene3D" id="3.40.80.10">
    <property type="entry name" value="Peptidoglycan recognition protein-like"/>
    <property type="match status" value="1"/>
</dbReference>
<name>A0A6I9WSE7_9HYME</name>
<comment type="similarity">
    <text evidence="1 6">Belongs to the N-acetylmuramoyl-L-alanine amidase 2 family.</text>
</comment>
<dbReference type="Pfam" id="PF01510">
    <property type="entry name" value="Amidase_2"/>
    <property type="match status" value="1"/>
</dbReference>
<evidence type="ECO:0000256" key="2">
    <source>
        <dbReference type="ARBA" id="ARBA00022588"/>
    </source>
</evidence>
<evidence type="ECO:0000256" key="1">
    <source>
        <dbReference type="ARBA" id="ARBA00007553"/>
    </source>
</evidence>